<feature type="non-terminal residue" evidence="2">
    <location>
        <position position="386"/>
    </location>
</feature>
<dbReference type="PANTHER" id="PTHR35004">
    <property type="entry name" value="TRANSPOSASE RV3428C-RELATED"/>
    <property type="match status" value="1"/>
</dbReference>
<dbReference type="InterPro" id="IPR001584">
    <property type="entry name" value="Integrase_cat-core"/>
</dbReference>
<dbReference type="SUPFAM" id="SSF46689">
    <property type="entry name" value="Homeodomain-like"/>
    <property type="match status" value="1"/>
</dbReference>
<dbReference type="RefSeq" id="WP_393177983.1">
    <property type="nucleotide sequence ID" value="NZ_JBICRM010000097.1"/>
</dbReference>
<dbReference type="Pfam" id="PF13565">
    <property type="entry name" value="HTH_32"/>
    <property type="match status" value="1"/>
</dbReference>
<sequence length="386" mass="42832">MVTKAEEGHRRRAEEARAIGLWRYEIVQDLIDPALTAKQRGAMARSVAERVHIGLSGEPVRVSRKTIDRWLRWYRIGGFDALVPSPKQAPPRTAPEVLALAEALKRENPARTAAQVRRILRMSVGSSPSDRTLQRLFARLELITPAAPAPAQVFGRFEASRPNELWLGDAVHGPVIGGRRAICFAFIDDHSRAIMGGRWGYREDVVRMAAALRPALTARGIPRAIYVDNGAAYVDAWLLRACACLGIKLIHSTPHRPQGKGKIERFWRSVRAQFLVEIDDTSGTGGTSGTAVADLAELNKLFTAWVETCYHQQIHSETGAKPLARWQQGMTGPLVVPSPAQLAEAFLWTERRKVSKVGTVTLHHNAYEVGHELAGRYVELAFDPLW</sequence>
<dbReference type="InterPro" id="IPR012337">
    <property type="entry name" value="RNaseH-like_sf"/>
</dbReference>
<comment type="caution">
    <text evidence="2">The sequence shown here is derived from an EMBL/GenBank/DDBJ whole genome shotgun (WGS) entry which is preliminary data.</text>
</comment>
<gene>
    <name evidence="2" type="ORF">ACFLIM_50070</name>
</gene>
<name>A0ABW7AZ52_9ACTN</name>
<dbReference type="InterPro" id="IPR036397">
    <property type="entry name" value="RNaseH_sf"/>
</dbReference>
<keyword evidence="3" id="KW-1185">Reference proteome</keyword>
<dbReference type="Gene3D" id="3.30.420.10">
    <property type="entry name" value="Ribonuclease H-like superfamily/Ribonuclease H"/>
    <property type="match status" value="1"/>
</dbReference>
<dbReference type="EMBL" id="JBICRM010000097">
    <property type="protein sequence ID" value="MFG1711323.1"/>
    <property type="molecule type" value="Genomic_DNA"/>
</dbReference>
<feature type="domain" description="Integrase catalytic" evidence="1">
    <location>
        <begin position="158"/>
        <end position="330"/>
    </location>
</feature>
<dbReference type="PANTHER" id="PTHR35004:SF6">
    <property type="entry name" value="TRANSPOSASE"/>
    <property type="match status" value="1"/>
</dbReference>
<evidence type="ECO:0000313" key="2">
    <source>
        <dbReference type="EMBL" id="MFG1711323.1"/>
    </source>
</evidence>
<organism evidence="2 3">
    <name type="scientific">Nonomuraea marmarensis</name>
    <dbReference type="NCBI Taxonomy" id="3351344"/>
    <lineage>
        <taxon>Bacteria</taxon>
        <taxon>Bacillati</taxon>
        <taxon>Actinomycetota</taxon>
        <taxon>Actinomycetes</taxon>
        <taxon>Streptosporangiales</taxon>
        <taxon>Streptosporangiaceae</taxon>
        <taxon>Nonomuraea</taxon>
    </lineage>
</organism>
<dbReference type="SUPFAM" id="SSF53098">
    <property type="entry name" value="Ribonuclease H-like"/>
    <property type="match status" value="1"/>
</dbReference>
<dbReference type="Proteomes" id="UP001603978">
    <property type="component" value="Unassembled WGS sequence"/>
</dbReference>
<proteinExistence type="predicted"/>
<dbReference type="Pfam" id="PF00665">
    <property type="entry name" value="rve"/>
    <property type="match status" value="1"/>
</dbReference>
<reference evidence="2 3" key="1">
    <citation type="submission" date="2024-10" db="EMBL/GenBank/DDBJ databases">
        <authorList>
            <person name="Topkara A.R."/>
            <person name="Saygin H."/>
        </authorList>
    </citation>
    <scope>NUCLEOTIDE SEQUENCE [LARGE SCALE GENOMIC DNA]</scope>
    <source>
        <strain evidence="2 3">M3C6</strain>
    </source>
</reference>
<dbReference type="PROSITE" id="PS50994">
    <property type="entry name" value="INTEGRASE"/>
    <property type="match status" value="1"/>
</dbReference>
<accession>A0ABW7AZ52</accession>
<protein>
    <submittedName>
        <fullName evidence="2">DDE-type integrase/transposase/recombinase</fullName>
    </submittedName>
</protein>
<evidence type="ECO:0000313" key="3">
    <source>
        <dbReference type="Proteomes" id="UP001603978"/>
    </source>
</evidence>
<dbReference type="InterPro" id="IPR009057">
    <property type="entry name" value="Homeodomain-like_sf"/>
</dbReference>
<evidence type="ECO:0000259" key="1">
    <source>
        <dbReference type="PROSITE" id="PS50994"/>
    </source>
</evidence>